<dbReference type="EMBL" id="MCGR01000006">
    <property type="protein sequence ID" value="ORY89366.1"/>
    <property type="molecule type" value="Genomic_DNA"/>
</dbReference>
<dbReference type="AlphaFoldDB" id="A0A1Y2FZ27"/>
<gene>
    <name evidence="3" type="ORF">BCR35DRAFT_350364</name>
</gene>
<organism evidence="3 4">
    <name type="scientific">Leucosporidium creatinivorum</name>
    <dbReference type="NCBI Taxonomy" id="106004"/>
    <lineage>
        <taxon>Eukaryota</taxon>
        <taxon>Fungi</taxon>
        <taxon>Dikarya</taxon>
        <taxon>Basidiomycota</taxon>
        <taxon>Pucciniomycotina</taxon>
        <taxon>Microbotryomycetes</taxon>
        <taxon>Leucosporidiales</taxon>
        <taxon>Leucosporidium</taxon>
    </lineage>
</organism>
<dbReference type="OrthoDB" id="541052at2759"/>
<accession>A0A1Y2FZ27</accession>
<proteinExistence type="predicted"/>
<comment type="caution">
    <text evidence="3">The sequence shown here is derived from an EMBL/GenBank/DDBJ whole genome shotgun (WGS) entry which is preliminary data.</text>
</comment>
<feature type="region of interest" description="Disordered" evidence="1">
    <location>
        <begin position="200"/>
        <end position="236"/>
    </location>
</feature>
<feature type="compositionally biased region" description="Polar residues" evidence="1">
    <location>
        <begin position="66"/>
        <end position="104"/>
    </location>
</feature>
<dbReference type="InParanoid" id="A0A1Y2FZ27"/>
<feature type="domain" description="Glycosyl transferase CAP10" evidence="2">
    <location>
        <begin position="472"/>
        <end position="766"/>
    </location>
</feature>
<reference evidence="3 4" key="1">
    <citation type="submission" date="2016-07" db="EMBL/GenBank/DDBJ databases">
        <title>Pervasive Adenine N6-methylation of Active Genes in Fungi.</title>
        <authorList>
            <consortium name="DOE Joint Genome Institute"/>
            <person name="Mondo S.J."/>
            <person name="Dannebaum R.O."/>
            <person name="Kuo R.C."/>
            <person name="Labutti K."/>
            <person name="Haridas S."/>
            <person name="Kuo A."/>
            <person name="Salamov A."/>
            <person name="Ahrendt S.R."/>
            <person name="Lipzen A."/>
            <person name="Sullivan W."/>
            <person name="Andreopoulos W.B."/>
            <person name="Clum A."/>
            <person name="Lindquist E."/>
            <person name="Daum C."/>
            <person name="Ramamoorthy G.K."/>
            <person name="Gryganskyi A."/>
            <person name="Culley D."/>
            <person name="Magnuson J.K."/>
            <person name="James T.Y."/>
            <person name="O'Malley M.A."/>
            <person name="Stajich J.E."/>
            <person name="Spatafora J.W."/>
            <person name="Visel A."/>
            <person name="Grigoriev I.V."/>
        </authorList>
    </citation>
    <scope>NUCLEOTIDE SEQUENCE [LARGE SCALE GENOMIC DNA]</scope>
    <source>
        <strain evidence="3 4">62-1032</strain>
    </source>
</reference>
<protein>
    <recommendedName>
        <fullName evidence="2">Glycosyl transferase CAP10 domain-containing protein</fullName>
    </recommendedName>
</protein>
<name>A0A1Y2FZ27_9BASI</name>
<dbReference type="PANTHER" id="PTHR12203:SF118">
    <property type="entry name" value="BETA-1,2-XYLOSYLTRANSFERASE 1"/>
    <property type="match status" value="1"/>
</dbReference>
<evidence type="ECO:0000313" key="3">
    <source>
        <dbReference type="EMBL" id="ORY89366.1"/>
    </source>
</evidence>
<dbReference type="Proteomes" id="UP000193467">
    <property type="component" value="Unassembled WGS sequence"/>
</dbReference>
<dbReference type="InterPro" id="IPR006598">
    <property type="entry name" value="CAP10"/>
</dbReference>
<dbReference type="SMART" id="SM00672">
    <property type="entry name" value="CAP10"/>
    <property type="match status" value="1"/>
</dbReference>
<feature type="compositionally biased region" description="Basic residues" evidence="1">
    <location>
        <begin position="56"/>
        <end position="65"/>
    </location>
</feature>
<dbReference type="PANTHER" id="PTHR12203">
    <property type="entry name" value="KDEL LYS-ASP-GLU-LEU CONTAINING - RELATED"/>
    <property type="match status" value="1"/>
</dbReference>
<evidence type="ECO:0000313" key="4">
    <source>
        <dbReference type="Proteomes" id="UP000193467"/>
    </source>
</evidence>
<feature type="region of interest" description="Disordered" evidence="1">
    <location>
        <begin position="1"/>
        <end position="114"/>
    </location>
</feature>
<evidence type="ECO:0000256" key="1">
    <source>
        <dbReference type="SAM" id="MobiDB-lite"/>
    </source>
</evidence>
<dbReference type="InterPro" id="IPR051091">
    <property type="entry name" value="O-Glucosyltr/Glycosyltrsf_90"/>
</dbReference>
<evidence type="ECO:0000259" key="2">
    <source>
        <dbReference type="SMART" id="SM00672"/>
    </source>
</evidence>
<dbReference type="Pfam" id="PF05686">
    <property type="entry name" value="Glyco_transf_90"/>
    <property type="match status" value="1"/>
</dbReference>
<sequence>MELPRQGRRGSFVDPAGETGPMAASSAIPPSPRMGSSPYLGAPPSPNPGQTPRVHQTPRAHHRKSSSTSGAVPSTTPASLFSSVFGSSTPKQPSLPTYGSNVNRTPRPFYDGRTLDGRPPSTLILIRNIILRPLYVLGRRGPLLPILAGVVCLLMFLTYSTSPSSQSVKLRMQGAVGPYIPQRAADAINWRGKQRPWDVEDVPQGLKRPKPAVDEPVDLSGGAKTAGPAVLPPPRKDSRLLLEEGKKHPIPALMKRAKEHWEELKGRQSKTFAEAVKEYVRRYGRRPPKGFDKWYAFAKSHQVLMIDEFDLIDKDLLMYRAFKPSTFRARVAYITKFLDVTWTIRVENGKVFREGQLAEHDRAKGVVSLMERFKHLLPDMTIIHNGHDGARIAVAADERERLETMGKNGQYDDDEAEPFDPKLRGQFPHWGMPVFCPPGSAVRAEGFDYAWAPSDSTGFEMPPLEENSIGALLDDFKGYMNVCDSPQYRHFHCTTSWVYQHHPTPVLPLFTPGVQVTLGDIHGLIVEQLELESQHDPTWEERPFTSLQWRGQTSGPLWEKLTPWRTTQRARLHLLSHQETGSRKVVVTDENDIMRSVEMPNYRVNPLFLDAGMVGPAVQCVKEDGTCDEMYEVFQGYDKRISFDRASLYKYVLDVDGNSWSGRFRRLMMSNAAVVKATIFPEFWTDWAVPRTAWLHYIPMQVDYSDMWDIMAFFRGGMNGEGAHDALGKEIAEAGKEWVRLCYRWADLEAYQFRLLLEYGRLYNDETEPGSNDYNGDETVEPVWNGPIKLQ</sequence>
<keyword evidence="4" id="KW-1185">Reference proteome</keyword>